<dbReference type="AlphaFoldDB" id="A0A8S1HHY2"/>
<proteinExistence type="predicted"/>
<dbReference type="Proteomes" id="UP000835052">
    <property type="component" value="Unassembled WGS sequence"/>
</dbReference>
<accession>A0A8S1HHY2</accession>
<reference evidence="1" key="1">
    <citation type="submission" date="2020-10" db="EMBL/GenBank/DDBJ databases">
        <authorList>
            <person name="Kikuchi T."/>
        </authorList>
    </citation>
    <scope>NUCLEOTIDE SEQUENCE</scope>
    <source>
        <strain evidence="1">NKZ352</strain>
    </source>
</reference>
<keyword evidence="2" id="KW-1185">Reference proteome</keyword>
<dbReference type="OrthoDB" id="5833930at2759"/>
<sequence length="404" mass="46442">MALAVVTTSSVLQVEPTAHEDFPADILQFIHFTKFNIRNGTHHRDVVSFLTVYDMYFSGWQVRIGNADDRPFPLANRNRYYGIVFEPSSLPFLHDSPFIRRLSFRLRVVDDARDAVIANSTFVVDSPMQNVADPTFRTPPNSEINNLLARIIASPEFRGKSYQLVTSLEFTCAEYCRERSFERAAPPIPTTVDFRFDCIFDKSQHDLRMYMGGNSNQFETASRRALHLSSPYFRLVLRPNVDVYTEEMGCLESRRTTIAFMMTGFYQPPPFMTPTVAKNIHDLATKYRVHEKIALRQAVERHCCEELRKVNSDLKAVVLWTVAANESDMNRLFQNCLALLCGSLFEEYVLEFSHEAARNAQNADLHTRLNARPGMFRASVHTRVIRSRSMTNNVRCVKKSRMPV</sequence>
<name>A0A8S1HHY2_9PELO</name>
<comment type="caution">
    <text evidence="1">The sequence shown here is derived from an EMBL/GenBank/DDBJ whole genome shotgun (WGS) entry which is preliminary data.</text>
</comment>
<evidence type="ECO:0000313" key="2">
    <source>
        <dbReference type="Proteomes" id="UP000835052"/>
    </source>
</evidence>
<evidence type="ECO:0000313" key="1">
    <source>
        <dbReference type="EMBL" id="CAD6194747.1"/>
    </source>
</evidence>
<organism evidence="1 2">
    <name type="scientific">Caenorhabditis auriculariae</name>
    <dbReference type="NCBI Taxonomy" id="2777116"/>
    <lineage>
        <taxon>Eukaryota</taxon>
        <taxon>Metazoa</taxon>
        <taxon>Ecdysozoa</taxon>
        <taxon>Nematoda</taxon>
        <taxon>Chromadorea</taxon>
        <taxon>Rhabditida</taxon>
        <taxon>Rhabditina</taxon>
        <taxon>Rhabditomorpha</taxon>
        <taxon>Rhabditoidea</taxon>
        <taxon>Rhabditidae</taxon>
        <taxon>Peloderinae</taxon>
        <taxon>Caenorhabditis</taxon>
    </lineage>
</organism>
<dbReference type="EMBL" id="CAJGYM010000047">
    <property type="protein sequence ID" value="CAD6194747.1"/>
    <property type="molecule type" value="Genomic_DNA"/>
</dbReference>
<protein>
    <submittedName>
        <fullName evidence="1">Uncharacterized protein</fullName>
    </submittedName>
</protein>
<gene>
    <name evidence="1" type="ORF">CAUJ_LOCUS10666</name>
</gene>